<accession>A0A238TA08</accession>
<reference evidence="9" key="1">
    <citation type="submission" date="2017-05" db="EMBL/GenBank/DDBJ databases">
        <authorList>
            <person name="Song R."/>
            <person name="Chenine A.L."/>
            <person name="Ruprecht R.M."/>
        </authorList>
    </citation>
    <scope>NUCLEOTIDE SEQUENCE</scope>
    <source>
        <strain evidence="9">Kingella_eburonensis</strain>
    </source>
</reference>
<dbReference type="Proteomes" id="UP000215450">
    <property type="component" value="Unassembled WGS sequence"/>
</dbReference>
<keyword evidence="4" id="KW-0479">Metal-binding</keyword>
<name>A0A238TA08_9NEIS</name>
<comment type="similarity">
    <text evidence="2">Belongs to the PilY1 family.</text>
</comment>
<reference evidence="10" key="3">
    <citation type="submission" date="2017-06" db="EMBL/GenBank/DDBJ databases">
        <authorList>
            <person name="Kim H.J."/>
            <person name="Triplett B.A."/>
        </authorList>
    </citation>
    <scope>NUCLEOTIDE SEQUENCE [LARGE SCALE GENOMIC DNA]</scope>
    <source>
        <strain evidence="10">Kingella_eburonensis</strain>
    </source>
</reference>
<dbReference type="EMBL" id="FXUV01000017">
    <property type="protein sequence ID" value="SMQ12210.1"/>
    <property type="molecule type" value="Genomic_DNA"/>
</dbReference>
<feature type="domain" description="PilY1 beta-propeller" evidence="8">
    <location>
        <begin position="978"/>
        <end position="1320"/>
    </location>
</feature>
<evidence type="ECO:0000256" key="5">
    <source>
        <dbReference type="ARBA" id="ARBA00022837"/>
    </source>
</evidence>
<evidence type="ECO:0000313" key="10">
    <source>
        <dbReference type="EMBL" id="SNB65613.1"/>
    </source>
</evidence>
<sequence length="1491" mass="164368">MKKKTPPKPTPKLRQVSQAVMLALPLLALSSGQAETTTNFATGALAGSAIQYDPNVVLALSVEYPTAGPAYDAKSNSEFTTASLKKRYLGYFDNTKCYVYRTADSSDATGEKAFGRAKYNGKFLNNTDRENFSSFFANPDAVNNIQYDASDKARHEYFEVSKPAQDENGYIGLCSGPNEYSGNFMNWATMSAIDIFRQALTGGNRAATLLQTGQAYTAGDQANSTFLRRANLVENQNRYAFEGRRVTLPKELMKRILPSDFAGEDVSKFYEFDLDRSNAKKGYRSTVVNAAMPTIFIANNGFTVDFRRPLTYSAPMTTRKRTDNSNNYYNRPFFGGWGRAPFKCYKNGTVGDETVMRETDYRQYFNQTRGYYKIQVSPEGWVYYGSNVYKCYGYKQNEETNQIYYTTLKNHVMPLHAVVKVCERGKLENNCTGYPKLATGLPNKNATSYKPTGLMQEKEDQMRFSAFGYGNVPNNTLNGGLLRARMKYIAGSNAGKTTYSGEFGSTTSLVETGAEIESTTGQFIINPDKQDAADSNVLNSGVINYLNKFGDASRYKQYDPAAELYYVAQRYLRHKGFPSEYQSFINSHRQSKTRIADLTEDEKDNFPAITNWDNPLITNPSILRENACRPNQILFIGDTNTHRDNDLPGFSENDGATQAYNTTDPGHVNVYDSDIQLNTVLETIIRHQNQHHPFASSFENTGSQRSRSGMAGLAYWGHVNDLQANLNGRQTVSSFFVDVLENNDYKGDTAYSNVYSNAYYLAAKYGGFTGNTTKDSMPNERSQWTDDAPNQSSISAFGDGVPRNYAVANSPENMITALKNALNSTVGGQVPSQTNVSTDVDTTSAIDLNKGLFVIQSTFTESSPTFSGSILARKLTRDSLKAGGYDTKCSPTECWDAGALLNSDFHKTGTWQNRNVYASNGSKVAKFDITNAEIFKDKLKEKVATDEQIDTKDLISYVLGDPSKESSNGLRVRNNYLMGTVINSGSATIRKKTANVISPLGGMCQYKEGDKVRNRPNFYAVAANDGMLHIFNKDGHERMAYLPSVVLPKLNAYATKQYIGSTYQRWMNDGTPVTAELCDTSREAHSILVGSTGRGGNGVYALDVTNLNEQANEENVLWEFAPEEMGLTVQSPILSHNKNGEPIAIVGSGYRTDNGNDQGYIFVLKNITERRNPSSDWVEGKDYYKIPLGKAGVGELTAVDTDNDNSVDTIYVGDFEGKLWKLVKDEATGQFTSAYQSNGTNVPLFKAEAPITGAPAVETSGGKTYVTFATGRFFGNDDLPTASKTLQNYAYGLVEPANNSAVTGEAALDASGLFNRKFELATKKTGAAANTTYYEVVAENANQTFDPINNTGWRLKLLTNMLSVDKAAIVQHKVAQFQAVTPDTGEKATDENVCKQTGSSSVIAVNLRTGDTWKADPVFDTNNDGTFDSKDGNFAMETVSGNVALRNNTIKTLQKLNLNLLAGSEGSIFSKMNPLTPTNSVLKRLSWREIF</sequence>
<dbReference type="STRING" id="1522312.GCA_900177895_00036"/>
<keyword evidence="6" id="KW-0281">Fimbrium</keyword>
<keyword evidence="11" id="KW-1185">Reference proteome</keyword>
<organism evidence="10 11">
    <name type="scientific">Kingella negevensis</name>
    <dbReference type="NCBI Taxonomy" id="1522312"/>
    <lineage>
        <taxon>Bacteria</taxon>
        <taxon>Pseudomonadati</taxon>
        <taxon>Pseudomonadota</taxon>
        <taxon>Betaproteobacteria</taxon>
        <taxon>Neisseriales</taxon>
        <taxon>Neisseriaceae</taxon>
        <taxon>Kingella</taxon>
    </lineage>
</organism>
<dbReference type="InterPro" id="IPR008707">
    <property type="entry name" value="B-propeller_PilY1"/>
</dbReference>
<dbReference type="GO" id="GO:0009289">
    <property type="term" value="C:pilus"/>
    <property type="evidence" value="ECO:0007669"/>
    <property type="project" value="UniProtKB-SubCell"/>
</dbReference>
<evidence type="ECO:0000313" key="9">
    <source>
        <dbReference type="EMBL" id="SMQ12210.1"/>
    </source>
</evidence>
<evidence type="ECO:0000256" key="7">
    <source>
        <dbReference type="SAM" id="SignalP"/>
    </source>
</evidence>
<evidence type="ECO:0000313" key="11">
    <source>
        <dbReference type="Proteomes" id="UP000215450"/>
    </source>
</evidence>
<feature type="chain" id="PRO_5015075248" evidence="7">
    <location>
        <begin position="35"/>
        <end position="1491"/>
    </location>
</feature>
<dbReference type="SUPFAM" id="SSF50998">
    <property type="entry name" value="Quinoprotein alcohol dehydrogenase-like"/>
    <property type="match status" value="1"/>
</dbReference>
<evidence type="ECO:0000256" key="1">
    <source>
        <dbReference type="ARBA" id="ARBA00004561"/>
    </source>
</evidence>
<dbReference type="EMBL" id="FXUV02000019">
    <property type="protein sequence ID" value="SNB65613.1"/>
    <property type="molecule type" value="Genomic_DNA"/>
</dbReference>
<dbReference type="InterPro" id="IPR011047">
    <property type="entry name" value="Quinoprotein_ADH-like_sf"/>
</dbReference>
<comment type="subcellular location">
    <subcellularLocation>
        <location evidence="1">Fimbrium</location>
    </subcellularLocation>
</comment>
<dbReference type="OrthoDB" id="7156875at2"/>
<dbReference type="GO" id="GO:0046872">
    <property type="term" value="F:metal ion binding"/>
    <property type="evidence" value="ECO:0007669"/>
    <property type="project" value="UniProtKB-KW"/>
</dbReference>
<proteinExistence type="inferred from homology"/>
<dbReference type="Pfam" id="PF05567">
    <property type="entry name" value="T4P_PilY1"/>
    <property type="match status" value="1"/>
</dbReference>
<evidence type="ECO:0000256" key="6">
    <source>
        <dbReference type="ARBA" id="ARBA00023263"/>
    </source>
</evidence>
<protein>
    <submittedName>
        <fullName evidence="10">Neisseria PilC protein</fullName>
    </submittedName>
</protein>
<feature type="signal peptide" evidence="7">
    <location>
        <begin position="1"/>
        <end position="34"/>
    </location>
</feature>
<evidence type="ECO:0000256" key="3">
    <source>
        <dbReference type="ARBA" id="ARBA00022558"/>
    </source>
</evidence>
<evidence type="ECO:0000259" key="8">
    <source>
        <dbReference type="Pfam" id="PF05567"/>
    </source>
</evidence>
<keyword evidence="3" id="KW-1029">Fimbrium biogenesis</keyword>
<dbReference type="RefSeq" id="WP_095062410.1">
    <property type="nucleotide sequence ID" value="NZ_FXUV02000019.1"/>
</dbReference>
<evidence type="ECO:0000256" key="4">
    <source>
        <dbReference type="ARBA" id="ARBA00022723"/>
    </source>
</evidence>
<evidence type="ECO:0000256" key="2">
    <source>
        <dbReference type="ARBA" id="ARBA00008387"/>
    </source>
</evidence>
<gene>
    <name evidence="10" type="ORF">KEBURONENSIS_01146</name>
    <name evidence="9" type="ORF">KEBURONENSIS_01221</name>
</gene>
<keyword evidence="5" id="KW-0106">Calcium</keyword>
<keyword evidence="7" id="KW-0732">Signal</keyword>
<reference evidence="11" key="2">
    <citation type="submission" date="2017-06" db="EMBL/GenBank/DDBJ databases">
        <authorList>
            <person name="Laurent S."/>
        </authorList>
    </citation>
    <scope>NUCLEOTIDE SEQUENCE [LARGE SCALE GENOMIC DNA]</scope>
</reference>